<evidence type="ECO:0000256" key="1">
    <source>
        <dbReference type="SAM" id="Phobius"/>
    </source>
</evidence>
<feature type="transmembrane region" description="Helical" evidence="1">
    <location>
        <begin position="150"/>
        <end position="171"/>
    </location>
</feature>
<comment type="caution">
    <text evidence="2">The sequence shown here is derived from an EMBL/GenBank/DDBJ whole genome shotgun (WGS) entry which is preliminary data.</text>
</comment>
<proteinExistence type="predicted"/>
<sequence length="186" mass="18596">TTNWATGAPAATAEAAAPWHDRVRWGAVWAGALVALATFIVLQLLFFALGLLGMGYGGGTTTGGIVAGILALVAFFVGGLLAGASTMWRRVGDGLLHGVLVWALSLLVIVTLAVVGSGALVGPLADLFGAGQQQNIGFDPVLVLNSARQMAGWAALGLGVSVAAAALGGALGSKIWPGRGDPADLR</sequence>
<keyword evidence="1" id="KW-1133">Transmembrane helix</keyword>
<keyword evidence="1" id="KW-0812">Transmembrane</keyword>
<name>A0ABX1RKC8_9PSEU</name>
<keyword evidence="1" id="KW-0472">Membrane</keyword>
<feature type="non-terminal residue" evidence="2">
    <location>
        <position position="1"/>
    </location>
</feature>
<feature type="transmembrane region" description="Helical" evidence="1">
    <location>
        <begin position="27"/>
        <end position="52"/>
    </location>
</feature>
<feature type="transmembrane region" description="Helical" evidence="1">
    <location>
        <begin position="95"/>
        <end position="121"/>
    </location>
</feature>
<dbReference type="EMBL" id="JAAXKY010000117">
    <property type="protein sequence ID" value="NMH80851.1"/>
    <property type="molecule type" value="Genomic_DNA"/>
</dbReference>
<feature type="transmembrane region" description="Helical" evidence="1">
    <location>
        <begin position="64"/>
        <end position="83"/>
    </location>
</feature>
<organism evidence="2 3">
    <name type="scientific">Pseudonocardia xinjiangensis</name>
    <dbReference type="NCBI Taxonomy" id="75289"/>
    <lineage>
        <taxon>Bacteria</taxon>
        <taxon>Bacillati</taxon>
        <taxon>Actinomycetota</taxon>
        <taxon>Actinomycetes</taxon>
        <taxon>Pseudonocardiales</taxon>
        <taxon>Pseudonocardiaceae</taxon>
        <taxon>Pseudonocardia</taxon>
    </lineage>
</organism>
<protein>
    <submittedName>
        <fullName evidence="2">Uncharacterized protein</fullName>
    </submittedName>
</protein>
<reference evidence="2 3" key="1">
    <citation type="submission" date="2020-04" db="EMBL/GenBank/DDBJ databases">
        <authorList>
            <person name="Klaysubun C."/>
            <person name="Duangmal K."/>
            <person name="Lipun K."/>
        </authorList>
    </citation>
    <scope>NUCLEOTIDE SEQUENCE [LARGE SCALE GENOMIC DNA]</scope>
    <source>
        <strain evidence="2 3">JCM 11839</strain>
    </source>
</reference>
<evidence type="ECO:0000313" key="2">
    <source>
        <dbReference type="EMBL" id="NMH80851.1"/>
    </source>
</evidence>
<evidence type="ECO:0000313" key="3">
    <source>
        <dbReference type="Proteomes" id="UP001296706"/>
    </source>
</evidence>
<keyword evidence="3" id="KW-1185">Reference proteome</keyword>
<gene>
    <name evidence="2" type="ORF">HF577_27645</name>
</gene>
<accession>A0ABX1RKC8</accession>
<dbReference type="Proteomes" id="UP001296706">
    <property type="component" value="Unassembled WGS sequence"/>
</dbReference>